<feature type="compositionally biased region" description="Polar residues" evidence="1">
    <location>
        <begin position="1"/>
        <end position="17"/>
    </location>
</feature>
<evidence type="ECO:0000313" key="4">
    <source>
        <dbReference type="Proteomes" id="UP000248349"/>
    </source>
</evidence>
<organism evidence="3 4">
    <name type="scientific">Aspergillus saccharolyticus JOP 1030-1</name>
    <dbReference type="NCBI Taxonomy" id="1450539"/>
    <lineage>
        <taxon>Eukaryota</taxon>
        <taxon>Fungi</taxon>
        <taxon>Dikarya</taxon>
        <taxon>Ascomycota</taxon>
        <taxon>Pezizomycotina</taxon>
        <taxon>Eurotiomycetes</taxon>
        <taxon>Eurotiomycetidae</taxon>
        <taxon>Eurotiales</taxon>
        <taxon>Aspergillaceae</taxon>
        <taxon>Aspergillus</taxon>
        <taxon>Aspergillus subgen. Circumdati</taxon>
    </lineage>
</organism>
<protein>
    <submittedName>
        <fullName evidence="3">Uncharacterized protein</fullName>
    </submittedName>
</protein>
<keyword evidence="2" id="KW-1133">Transmembrane helix</keyword>
<keyword evidence="4" id="KW-1185">Reference proteome</keyword>
<feature type="transmembrane region" description="Helical" evidence="2">
    <location>
        <begin position="65"/>
        <end position="87"/>
    </location>
</feature>
<dbReference type="RefSeq" id="XP_025431506.1">
    <property type="nucleotide sequence ID" value="XM_025579847.1"/>
</dbReference>
<reference evidence="3 4" key="1">
    <citation type="submission" date="2016-12" db="EMBL/GenBank/DDBJ databases">
        <title>The genomes of Aspergillus section Nigri reveals drivers in fungal speciation.</title>
        <authorList>
            <consortium name="DOE Joint Genome Institute"/>
            <person name="Vesth T.C."/>
            <person name="Nybo J."/>
            <person name="Theobald S."/>
            <person name="Brandl J."/>
            <person name="Frisvad J.C."/>
            <person name="Nielsen K.F."/>
            <person name="Lyhne E.K."/>
            <person name="Kogle M.E."/>
            <person name="Kuo A."/>
            <person name="Riley R."/>
            <person name="Clum A."/>
            <person name="Nolan M."/>
            <person name="Lipzen A."/>
            <person name="Salamov A."/>
            <person name="Henrissat B."/>
            <person name="Wiebenga A."/>
            <person name="De Vries R.P."/>
            <person name="Grigoriev I.V."/>
            <person name="Mortensen U.H."/>
            <person name="Andersen M.R."/>
            <person name="Baker S.E."/>
        </authorList>
    </citation>
    <scope>NUCLEOTIDE SEQUENCE [LARGE SCALE GENOMIC DNA]</scope>
    <source>
        <strain evidence="3 4">JOP 1030-1</strain>
    </source>
</reference>
<keyword evidence="2" id="KW-0472">Membrane</keyword>
<sequence>MRGMQSNLLPLKSNSNEGAPHLERYLSGRWTPDIEKNQLYYESPDDRNDVLNLLSALYGYRSNSLLGVISFILFSILSFFAAAYYFWSLMPCMLPPVDFATLHPTVFR</sequence>
<name>A0A318ZGM6_9EURO</name>
<accession>A0A318ZGM6</accession>
<dbReference type="EMBL" id="KZ821231">
    <property type="protein sequence ID" value="PYH45524.1"/>
    <property type="molecule type" value="Genomic_DNA"/>
</dbReference>
<proteinExistence type="predicted"/>
<gene>
    <name evidence="3" type="ORF">BP01DRAFT_43183</name>
</gene>
<evidence type="ECO:0000313" key="3">
    <source>
        <dbReference type="EMBL" id="PYH45524.1"/>
    </source>
</evidence>
<dbReference type="OrthoDB" id="4402612at2759"/>
<feature type="region of interest" description="Disordered" evidence="1">
    <location>
        <begin position="1"/>
        <end position="20"/>
    </location>
</feature>
<dbReference type="GeneID" id="37081076"/>
<dbReference type="Proteomes" id="UP000248349">
    <property type="component" value="Unassembled WGS sequence"/>
</dbReference>
<keyword evidence="2" id="KW-0812">Transmembrane</keyword>
<evidence type="ECO:0000256" key="1">
    <source>
        <dbReference type="SAM" id="MobiDB-lite"/>
    </source>
</evidence>
<dbReference type="AlphaFoldDB" id="A0A318ZGM6"/>
<evidence type="ECO:0000256" key="2">
    <source>
        <dbReference type="SAM" id="Phobius"/>
    </source>
</evidence>